<keyword evidence="2 7" id="KW-0472">Membrane</keyword>
<dbReference type="PANTHER" id="PTHR11640:SF31">
    <property type="entry name" value="IRREGULAR CHIASM C-ROUGHEST PROTEIN-RELATED"/>
    <property type="match status" value="1"/>
</dbReference>
<dbReference type="InterPro" id="IPR051275">
    <property type="entry name" value="Cell_adhesion_signaling"/>
</dbReference>
<organism evidence="9 10">
    <name type="scientific">Nicrophorus vespilloides</name>
    <name type="common">Boreal carrion beetle</name>
    <dbReference type="NCBI Taxonomy" id="110193"/>
    <lineage>
        <taxon>Eukaryota</taxon>
        <taxon>Metazoa</taxon>
        <taxon>Ecdysozoa</taxon>
        <taxon>Arthropoda</taxon>
        <taxon>Hexapoda</taxon>
        <taxon>Insecta</taxon>
        <taxon>Pterygota</taxon>
        <taxon>Neoptera</taxon>
        <taxon>Endopterygota</taxon>
        <taxon>Coleoptera</taxon>
        <taxon>Polyphaga</taxon>
        <taxon>Staphyliniformia</taxon>
        <taxon>Silphidae</taxon>
        <taxon>Nicrophorinae</taxon>
        <taxon>Nicrophorus</taxon>
    </lineage>
</organism>
<keyword evidence="9" id="KW-1185">Reference proteome</keyword>
<dbReference type="Proteomes" id="UP000695000">
    <property type="component" value="Unplaced"/>
</dbReference>
<reference evidence="10" key="1">
    <citation type="submission" date="2025-08" db="UniProtKB">
        <authorList>
            <consortium name="RefSeq"/>
        </authorList>
    </citation>
    <scope>IDENTIFICATION</scope>
    <source>
        <tissue evidence="10">Whole Larva</tissue>
    </source>
</reference>
<proteinExistence type="predicted"/>
<evidence type="ECO:0000256" key="7">
    <source>
        <dbReference type="SAM" id="Phobius"/>
    </source>
</evidence>
<dbReference type="InterPro" id="IPR007110">
    <property type="entry name" value="Ig-like_dom"/>
</dbReference>
<dbReference type="SUPFAM" id="SSF48726">
    <property type="entry name" value="Immunoglobulin"/>
    <property type="match status" value="2"/>
</dbReference>
<accession>A0ABM1NEY4</accession>
<feature type="region of interest" description="Disordered" evidence="6">
    <location>
        <begin position="471"/>
        <end position="492"/>
    </location>
</feature>
<evidence type="ECO:0000256" key="4">
    <source>
        <dbReference type="ARBA" id="ARBA00023180"/>
    </source>
</evidence>
<dbReference type="InterPro" id="IPR036179">
    <property type="entry name" value="Ig-like_dom_sf"/>
</dbReference>
<evidence type="ECO:0000313" key="9">
    <source>
        <dbReference type="Proteomes" id="UP000695000"/>
    </source>
</evidence>
<dbReference type="InterPro" id="IPR013162">
    <property type="entry name" value="CD80_C2-set"/>
</dbReference>
<evidence type="ECO:0000256" key="6">
    <source>
        <dbReference type="SAM" id="MobiDB-lite"/>
    </source>
</evidence>
<keyword evidence="4" id="KW-0325">Glycoprotein</keyword>
<dbReference type="InterPro" id="IPR013783">
    <property type="entry name" value="Ig-like_fold"/>
</dbReference>
<gene>
    <name evidence="10" type="primary">LOC108568682</name>
</gene>
<keyword evidence="7" id="KW-0812">Transmembrane</keyword>
<dbReference type="GeneID" id="108568682"/>
<sequence length="492" mass="54770">MVDVSPKEAVVLPGRNVSFLCRVGVPLQYCRVELPGSRSFNLNTKLSQTRNRVTYYGAGLSAGQCGFTIEQVTEEDNGKIKCYLGLETESQEAIDSVQLTVAKAPKSPELDLSRGTDSLRVYKIHDVLQASCVVRDGRPVANISWYLDDEPIVGDGLSMPTIIDFAKEDLHSKVQNLTRTLQPSDNGKLLKCVASHPALPEESIASRQLDVKYAPIPLTNPIDKFGFELGKPGMISIEIDANPKPQIEWEIRGQKIREGTIDNTGRIEAESAQDLGRGHYVANLRIAAINKQDTETQFILTAYNDMGSQDYTVLISTSAEPEGLQKFIYRRYSMYGVDLGVGTIVLIVMSILFVMVIVFVVIFARVKGKWCFSGSSEARNVAESSDTESADARPKEKRNILKLSKQKLNIFKKNDKVGQEIAEEARKMETDEVKIPLDECKDEKDGIVYAELDLVSQNLRPVVRNDDDKTEYAEIVYTPSEDKDKKEEKSTG</sequence>
<feature type="domain" description="Ig-like" evidence="8">
    <location>
        <begin position="108"/>
        <end position="212"/>
    </location>
</feature>
<evidence type="ECO:0000256" key="1">
    <source>
        <dbReference type="ARBA" id="ARBA00004479"/>
    </source>
</evidence>
<protein>
    <submittedName>
        <fullName evidence="10">Fasciclin-3 isoform X1</fullName>
    </submittedName>
</protein>
<keyword evidence="3" id="KW-1015">Disulfide bond</keyword>
<feature type="transmembrane region" description="Helical" evidence="7">
    <location>
        <begin position="339"/>
        <end position="364"/>
    </location>
</feature>
<evidence type="ECO:0000259" key="8">
    <source>
        <dbReference type="PROSITE" id="PS50835"/>
    </source>
</evidence>
<dbReference type="Gene3D" id="2.60.40.10">
    <property type="entry name" value="Immunoglobulins"/>
    <property type="match status" value="3"/>
</dbReference>
<dbReference type="PANTHER" id="PTHR11640">
    <property type="entry name" value="NEPHRIN"/>
    <property type="match status" value="1"/>
</dbReference>
<dbReference type="SMART" id="SM00409">
    <property type="entry name" value="IG"/>
    <property type="match status" value="1"/>
</dbReference>
<comment type="subcellular location">
    <subcellularLocation>
        <location evidence="1">Membrane</location>
        <topology evidence="1">Single-pass type I membrane protein</topology>
    </subcellularLocation>
</comment>
<dbReference type="Pfam" id="PF08205">
    <property type="entry name" value="C2-set_2"/>
    <property type="match status" value="1"/>
</dbReference>
<evidence type="ECO:0000256" key="5">
    <source>
        <dbReference type="ARBA" id="ARBA00023319"/>
    </source>
</evidence>
<feature type="compositionally biased region" description="Basic and acidic residues" evidence="6">
    <location>
        <begin position="480"/>
        <end position="492"/>
    </location>
</feature>
<dbReference type="InterPro" id="IPR003599">
    <property type="entry name" value="Ig_sub"/>
</dbReference>
<name>A0ABM1NEY4_NICVS</name>
<dbReference type="RefSeq" id="XP_017785384.1">
    <property type="nucleotide sequence ID" value="XM_017929895.1"/>
</dbReference>
<evidence type="ECO:0000256" key="3">
    <source>
        <dbReference type="ARBA" id="ARBA00023157"/>
    </source>
</evidence>
<evidence type="ECO:0000313" key="10">
    <source>
        <dbReference type="RefSeq" id="XP_017785384.1"/>
    </source>
</evidence>
<keyword evidence="5" id="KW-0393">Immunoglobulin domain</keyword>
<dbReference type="PROSITE" id="PS50835">
    <property type="entry name" value="IG_LIKE"/>
    <property type="match status" value="1"/>
</dbReference>
<keyword evidence="7" id="KW-1133">Transmembrane helix</keyword>
<evidence type="ECO:0000256" key="2">
    <source>
        <dbReference type="ARBA" id="ARBA00023136"/>
    </source>
</evidence>